<keyword evidence="4" id="KW-0862">Zinc</keyword>
<dbReference type="Pfam" id="PF00096">
    <property type="entry name" value="zf-C2H2"/>
    <property type="match status" value="5"/>
</dbReference>
<feature type="domain" description="C2H2-type" evidence="6">
    <location>
        <begin position="191"/>
        <end position="219"/>
    </location>
</feature>
<dbReference type="EMBL" id="HBUF01664740">
    <property type="protein sequence ID" value="CAG6789387.1"/>
    <property type="molecule type" value="Transcribed_RNA"/>
</dbReference>
<evidence type="ECO:0000256" key="4">
    <source>
        <dbReference type="ARBA" id="ARBA00022833"/>
    </source>
</evidence>
<dbReference type="PROSITE" id="PS50157">
    <property type="entry name" value="ZINC_FINGER_C2H2_2"/>
    <property type="match status" value="5"/>
</dbReference>
<dbReference type="GO" id="GO:0043565">
    <property type="term" value="F:sequence-specific DNA binding"/>
    <property type="evidence" value="ECO:0007669"/>
    <property type="project" value="TreeGrafter"/>
</dbReference>
<evidence type="ECO:0000256" key="2">
    <source>
        <dbReference type="ARBA" id="ARBA00022737"/>
    </source>
</evidence>
<dbReference type="GO" id="GO:0008270">
    <property type="term" value="F:zinc ion binding"/>
    <property type="evidence" value="ECO:0007669"/>
    <property type="project" value="UniProtKB-KW"/>
</dbReference>
<evidence type="ECO:0000256" key="5">
    <source>
        <dbReference type="PROSITE-ProRule" id="PRU00042"/>
    </source>
</evidence>
<keyword evidence="2" id="KW-0677">Repeat</keyword>
<feature type="domain" description="C2H2-type" evidence="6">
    <location>
        <begin position="219"/>
        <end position="246"/>
    </location>
</feature>
<evidence type="ECO:0000259" key="6">
    <source>
        <dbReference type="PROSITE" id="PS50157"/>
    </source>
</evidence>
<dbReference type="EMBL" id="HBUF01664735">
    <property type="protein sequence ID" value="CAG6789377.1"/>
    <property type="molecule type" value="Transcribed_RNA"/>
</dbReference>
<dbReference type="SUPFAM" id="SSF57667">
    <property type="entry name" value="beta-beta-alpha zinc fingers"/>
    <property type="match status" value="2"/>
</dbReference>
<protein>
    <submittedName>
        <fullName evidence="7">Zinc finger protein 569</fullName>
    </submittedName>
</protein>
<evidence type="ECO:0000256" key="3">
    <source>
        <dbReference type="ARBA" id="ARBA00022771"/>
    </source>
</evidence>
<dbReference type="FunFam" id="3.30.160.60:FF:000630">
    <property type="entry name" value="Zinc finger protein 180"/>
    <property type="match status" value="1"/>
</dbReference>
<keyword evidence="3 5" id="KW-0863">Zinc-finger</keyword>
<name>A0A8D9BUP8_9HEMI</name>
<dbReference type="GO" id="GO:0000981">
    <property type="term" value="F:DNA-binding transcription factor activity, RNA polymerase II-specific"/>
    <property type="evidence" value="ECO:0007669"/>
    <property type="project" value="TreeGrafter"/>
</dbReference>
<feature type="domain" description="C2H2-type" evidence="6">
    <location>
        <begin position="137"/>
        <end position="164"/>
    </location>
</feature>
<dbReference type="Gene3D" id="3.30.160.60">
    <property type="entry name" value="Classic Zinc Finger"/>
    <property type="match status" value="5"/>
</dbReference>
<accession>A0A8D9BUP8</accession>
<feature type="domain" description="C2H2-type" evidence="6">
    <location>
        <begin position="164"/>
        <end position="191"/>
    </location>
</feature>
<sequence>MNVSIHPREKTMSDQAPTMSRVKTEIEPGLYETTYTTRNEDGQERVVRVIEQETLDIPCDTTTVKQEPIDEPLDSELDTWEKQDSFEIQDIKIEKDYENSSNLKYTSKCQSSITKSTSEIRGETVSNHSESYKDNRYTCNECNNAFLNKQNLKRHLLIHEGIQYPCSQCNKSFSQKGHLKLHLLRHEGIKYPCNKCTKSFSIKSSLKRHLLGHHEGIKYPCNNCTKSFSFKSSLKTHLLGHEGIKYPCNKCEKSFSQKTALKRHLLGQVREGTACFF</sequence>
<dbReference type="AlphaFoldDB" id="A0A8D9BUP8"/>
<evidence type="ECO:0000313" key="7">
    <source>
        <dbReference type="EMBL" id="CAG6789377.1"/>
    </source>
</evidence>
<dbReference type="PANTHER" id="PTHR24408:SF61">
    <property type="entry name" value="E3 SUMO-PROTEIN LIGASE ZNF451"/>
    <property type="match status" value="1"/>
</dbReference>
<proteinExistence type="predicted"/>
<dbReference type="GO" id="GO:0005634">
    <property type="term" value="C:nucleus"/>
    <property type="evidence" value="ECO:0007669"/>
    <property type="project" value="TreeGrafter"/>
</dbReference>
<evidence type="ECO:0000256" key="1">
    <source>
        <dbReference type="ARBA" id="ARBA00022723"/>
    </source>
</evidence>
<dbReference type="SMART" id="SM00355">
    <property type="entry name" value="ZnF_C2H2"/>
    <property type="match status" value="5"/>
</dbReference>
<reference evidence="7" key="1">
    <citation type="submission" date="2021-05" db="EMBL/GenBank/DDBJ databases">
        <authorList>
            <person name="Alioto T."/>
            <person name="Alioto T."/>
            <person name="Gomez Garrido J."/>
        </authorList>
    </citation>
    <scope>NUCLEOTIDE SEQUENCE</scope>
</reference>
<dbReference type="PANTHER" id="PTHR24408">
    <property type="entry name" value="ZINC FINGER PROTEIN"/>
    <property type="match status" value="1"/>
</dbReference>
<keyword evidence="1" id="KW-0479">Metal-binding</keyword>
<dbReference type="InterPro" id="IPR036236">
    <property type="entry name" value="Znf_C2H2_sf"/>
</dbReference>
<organism evidence="7">
    <name type="scientific">Cacopsylla melanoneura</name>
    <dbReference type="NCBI Taxonomy" id="428564"/>
    <lineage>
        <taxon>Eukaryota</taxon>
        <taxon>Metazoa</taxon>
        <taxon>Ecdysozoa</taxon>
        <taxon>Arthropoda</taxon>
        <taxon>Hexapoda</taxon>
        <taxon>Insecta</taxon>
        <taxon>Pterygota</taxon>
        <taxon>Neoptera</taxon>
        <taxon>Paraneoptera</taxon>
        <taxon>Hemiptera</taxon>
        <taxon>Sternorrhyncha</taxon>
        <taxon>Psylloidea</taxon>
        <taxon>Psyllidae</taxon>
        <taxon>Psyllinae</taxon>
        <taxon>Cacopsylla</taxon>
    </lineage>
</organism>
<dbReference type="FunFam" id="3.30.160.60:FF:000100">
    <property type="entry name" value="Zinc finger 45-like"/>
    <property type="match status" value="2"/>
</dbReference>
<feature type="domain" description="C2H2-type" evidence="6">
    <location>
        <begin position="246"/>
        <end position="273"/>
    </location>
</feature>
<dbReference type="PROSITE" id="PS00028">
    <property type="entry name" value="ZINC_FINGER_C2H2_1"/>
    <property type="match status" value="4"/>
</dbReference>
<dbReference type="InterPro" id="IPR013087">
    <property type="entry name" value="Znf_C2H2_type"/>
</dbReference>